<dbReference type="AlphaFoldDB" id="A0A381W9C0"/>
<dbReference type="EMBL" id="UINC01011092">
    <property type="protein sequence ID" value="SVA49095.1"/>
    <property type="molecule type" value="Genomic_DNA"/>
</dbReference>
<reference evidence="1" key="1">
    <citation type="submission" date="2018-05" db="EMBL/GenBank/DDBJ databases">
        <authorList>
            <person name="Lanie J.A."/>
            <person name="Ng W.-L."/>
            <person name="Kazmierczak K.M."/>
            <person name="Andrzejewski T.M."/>
            <person name="Davidsen T.M."/>
            <person name="Wayne K.J."/>
            <person name="Tettelin H."/>
            <person name="Glass J.I."/>
            <person name="Rusch D."/>
            <person name="Podicherti R."/>
            <person name="Tsui H.-C.T."/>
            <person name="Winkler M.E."/>
        </authorList>
    </citation>
    <scope>NUCLEOTIDE SEQUENCE</scope>
</reference>
<proteinExistence type="predicted"/>
<accession>A0A381W9C0</accession>
<protein>
    <submittedName>
        <fullName evidence="1">Uncharacterized protein</fullName>
    </submittedName>
</protein>
<evidence type="ECO:0000313" key="1">
    <source>
        <dbReference type="EMBL" id="SVA49095.1"/>
    </source>
</evidence>
<organism evidence="1">
    <name type="scientific">marine metagenome</name>
    <dbReference type="NCBI Taxonomy" id="408172"/>
    <lineage>
        <taxon>unclassified sequences</taxon>
        <taxon>metagenomes</taxon>
        <taxon>ecological metagenomes</taxon>
    </lineage>
</organism>
<gene>
    <name evidence="1" type="ORF">METZ01_LOCUS101949</name>
</gene>
<sequence>MVVVHYPGLPHLAERPQSMIFLMLNLKETILRDP</sequence>
<name>A0A381W9C0_9ZZZZ</name>